<dbReference type="OrthoDB" id="3177419at2"/>
<protein>
    <submittedName>
        <fullName evidence="2">Uncharacterized protein</fullName>
    </submittedName>
</protein>
<feature type="transmembrane region" description="Helical" evidence="1">
    <location>
        <begin position="57"/>
        <end position="79"/>
    </location>
</feature>
<gene>
    <name evidence="2" type="ORF">BN11_90013</name>
</gene>
<dbReference type="RefSeq" id="WP_048693454.1">
    <property type="nucleotide sequence ID" value="NZ_HG764815.1"/>
</dbReference>
<sequence>MNNLQFALEGAWKVLLVGVLLGSGLPAIFALGIRALAYGVGGDAEVDHALPHPVGKALAALCFAIVLGGVALGITIVAASGFGKAVSFEHVIPTIVDK</sequence>
<feature type="transmembrane region" description="Helical" evidence="1">
    <location>
        <begin position="12"/>
        <end position="37"/>
    </location>
</feature>
<evidence type="ECO:0000313" key="3">
    <source>
        <dbReference type="Proteomes" id="UP000035763"/>
    </source>
</evidence>
<keyword evidence="1" id="KW-0472">Membrane</keyword>
<dbReference type="EMBL" id="CAJA01000518">
    <property type="protein sequence ID" value="CCH75698.1"/>
    <property type="molecule type" value="Genomic_DNA"/>
</dbReference>
<name>W6K1B5_9MICO</name>
<keyword evidence="1" id="KW-0812">Transmembrane</keyword>
<keyword evidence="1" id="KW-1133">Transmembrane helix</keyword>
<accession>W6K1B5</accession>
<dbReference type="AlphaFoldDB" id="W6K1B5"/>
<reference evidence="2 3" key="1">
    <citation type="journal article" date="2013" name="ISME J.">
        <title>A metabolic model for members of the genus Tetrasphaera involved in enhanced biological phosphorus removal.</title>
        <authorList>
            <person name="Kristiansen R."/>
            <person name="Nguyen H.T.T."/>
            <person name="Saunders A.M."/>
            <person name="Nielsen J.L."/>
            <person name="Wimmer R."/>
            <person name="Le V.Q."/>
            <person name="McIlroy S.J."/>
            <person name="Petrovski S."/>
            <person name="Seviour R.J."/>
            <person name="Calteau A."/>
            <person name="Nielsen K.L."/>
            <person name="Nielsen P.H."/>
        </authorList>
    </citation>
    <scope>NUCLEOTIDE SEQUENCE [LARGE SCALE GENOMIC DNA]</scope>
    <source>
        <strain evidence="2 3">Ben110</strain>
    </source>
</reference>
<comment type="caution">
    <text evidence="2">The sequence shown here is derived from an EMBL/GenBank/DDBJ whole genome shotgun (WGS) entry which is preliminary data.</text>
</comment>
<evidence type="ECO:0000313" key="2">
    <source>
        <dbReference type="EMBL" id="CCH75698.1"/>
    </source>
</evidence>
<evidence type="ECO:0000256" key="1">
    <source>
        <dbReference type="SAM" id="Phobius"/>
    </source>
</evidence>
<keyword evidence="3" id="KW-1185">Reference proteome</keyword>
<organism evidence="2 3">
    <name type="scientific">Nostocoides australiense Ben110</name>
    <dbReference type="NCBI Taxonomy" id="1193182"/>
    <lineage>
        <taxon>Bacteria</taxon>
        <taxon>Bacillati</taxon>
        <taxon>Actinomycetota</taxon>
        <taxon>Actinomycetes</taxon>
        <taxon>Micrococcales</taxon>
        <taxon>Intrasporangiaceae</taxon>
        <taxon>Nostocoides</taxon>
    </lineage>
</organism>
<proteinExistence type="predicted"/>
<dbReference type="Proteomes" id="UP000035763">
    <property type="component" value="Unassembled WGS sequence"/>
</dbReference>
<dbReference type="STRING" id="1193182.BN11_90013"/>